<name>A0A0M8N5B5_ESCWE</name>
<sequence>MAGPSSSHESVTIVLSTLIPSLFLISVCGFAAYRLLRSRRARYPNRGITPICDEEIESWKIDKTKLIDNDEKPTELPVFAARGSHNSSMSVSSVRPKPPSLIIYHSSHTNRGSQGSGSDDQVSPWSPSIGKNSVEGLQTPILARAPNSRPGLTDDTIRGDEAFVTHSIKRHPSRLSRLSPTASPRHLRTKSARSSLGDFTRRELWLSQDLSRPSLDNLSARSMKSPRAGRRATFSTPVRIRHGSYDDEIPLSGLSPRPPITRAEVGLAIG</sequence>
<evidence type="ECO:0000313" key="4">
    <source>
        <dbReference type="Proteomes" id="UP000053831"/>
    </source>
</evidence>
<dbReference type="Proteomes" id="UP000053831">
    <property type="component" value="Unassembled WGS sequence"/>
</dbReference>
<feature type="region of interest" description="Disordered" evidence="1">
    <location>
        <begin position="105"/>
        <end position="131"/>
    </location>
</feature>
<dbReference type="STRING" id="150374.A0A0M8N5B5"/>
<accession>A0A0M8N5B5</accession>
<proteinExistence type="predicted"/>
<feature type="transmembrane region" description="Helical" evidence="2">
    <location>
        <begin position="12"/>
        <end position="36"/>
    </location>
</feature>
<organism evidence="3 4">
    <name type="scientific">Escovopsis weberi</name>
    <dbReference type="NCBI Taxonomy" id="150374"/>
    <lineage>
        <taxon>Eukaryota</taxon>
        <taxon>Fungi</taxon>
        <taxon>Dikarya</taxon>
        <taxon>Ascomycota</taxon>
        <taxon>Pezizomycotina</taxon>
        <taxon>Sordariomycetes</taxon>
        <taxon>Hypocreomycetidae</taxon>
        <taxon>Hypocreales</taxon>
        <taxon>Hypocreaceae</taxon>
        <taxon>Escovopsis</taxon>
    </lineage>
</organism>
<evidence type="ECO:0000313" key="3">
    <source>
        <dbReference type="EMBL" id="KOS20260.1"/>
    </source>
</evidence>
<keyword evidence="4" id="KW-1185">Reference proteome</keyword>
<comment type="caution">
    <text evidence="3">The sequence shown here is derived from an EMBL/GenBank/DDBJ whole genome shotgun (WGS) entry which is preliminary data.</text>
</comment>
<feature type="region of interest" description="Disordered" evidence="1">
    <location>
        <begin position="171"/>
        <end position="194"/>
    </location>
</feature>
<feature type="compositionally biased region" description="Low complexity" evidence="1">
    <location>
        <begin position="112"/>
        <end position="121"/>
    </location>
</feature>
<keyword evidence="2" id="KW-0812">Transmembrane</keyword>
<dbReference type="AlphaFoldDB" id="A0A0M8N5B5"/>
<keyword evidence="2" id="KW-1133">Transmembrane helix</keyword>
<dbReference type="EMBL" id="LGSR01000018">
    <property type="protein sequence ID" value="KOS20260.1"/>
    <property type="molecule type" value="Genomic_DNA"/>
</dbReference>
<keyword evidence="2" id="KW-0472">Membrane</keyword>
<evidence type="ECO:0000256" key="1">
    <source>
        <dbReference type="SAM" id="MobiDB-lite"/>
    </source>
</evidence>
<reference evidence="3 4" key="1">
    <citation type="submission" date="2015-07" db="EMBL/GenBank/DDBJ databases">
        <title>The genome of the fungus Escovopsis weberi, a specialized disease agent of ant agriculture.</title>
        <authorList>
            <person name="de Man T.J."/>
            <person name="Stajich J.E."/>
            <person name="Kubicek C.P."/>
            <person name="Chenthamara K."/>
            <person name="Atanasova L."/>
            <person name="Druzhinina I.S."/>
            <person name="Birnbaum S."/>
            <person name="Barribeau S.M."/>
            <person name="Teiling C."/>
            <person name="Suen G."/>
            <person name="Currie C."/>
            <person name="Gerardo N.M."/>
        </authorList>
    </citation>
    <scope>NUCLEOTIDE SEQUENCE [LARGE SCALE GENOMIC DNA]</scope>
</reference>
<protein>
    <submittedName>
        <fullName evidence="3">Uncharacterized protein</fullName>
    </submittedName>
</protein>
<dbReference type="OrthoDB" id="4120617at2759"/>
<evidence type="ECO:0000256" key="2">
    <source>
        <dbReference type="SAM" id="Phobius"/>
    </source>
</evidence>
<gene>
    <name evidence="3" type="ORF">ESCO_006084</name>
</gene>